<evidence type="ECO:0000313" key="2">
    <source>
        <dbReference type="Proteomes" id="UP000284202"/>
    </source>
</evidence>
<dbReference type="OrthoDB" id="5465318at2"/>
<dbReference type="AlphaFoldDB" id="A0A418SZN2"/>
<evidence type="ECO:0008006" key="3">
    <source>
        <dbReference type="Google" id="ProtNLM"/>
    </source>
</evidence>
<name>A0A418SZN2_9RHOB</name>
<organism evidence="1 2">
    <name type="scientific">Paracoccus onubensis</name>
    <dbReference type="NCBI Taxonomy" id="1675788"/>
    <lineage>
        <taxon>Bacteria</taxon>
        <taxon>Pseudomonadati</taxon>
        <taxon>Pseudomonadota</taxon>
        <taxon>Alphaproteobacteria</taxon>
        <taxon>Rhodobacterales</taxon>
        <taxon>Paracoccaceae</taxon>
        <taxon>Paracoccus</taxon>
    </lineage>
</organism>
<sequence>MTFQKKANAWAVACFGEEIARDKAERAHRFLEEALELVQAGGCTASEAHQLVDYVFGRPEGDVAVEIGDVMNTVAMFGTAYDIDIEAAAAIGLNRCWANIEKTRAKRAAKPSFSPLPE</sequence>
<gene>
    <name evidence="1" type="ORF">D3P04_06645</name>
</gene>
<dbReference type="Proteomes" id="UP000284202">
    <property type="component" value="Unassembled WGS sequence"/>
</dbReference>
<dbReference type="SUPFAM" id="SSF101386">
    <property type="entry name" value="all-alpha NTP pyrophosphatases"/>
    <property type="match status" value="1"/>
</dbReference>
<dbReference type="RefSeq" id="WP_119747173.1">
    <property type="nucleotide sequence ID" value="NZ_QZCG01000004.1"/>
</dbReference>
<keyword evidence="2" id="KW-1185">Reference proteome</keyword>
<reference evidence="2" key="1">
    <citation type="submission" date="2018-09" db="EMBL/GenBank/DDBJ databases">
        <title>Acidovorax cavernicola nov. sp. isolated from Gruta de las Maravillas (Aracena, Spain).</title>
        <authorList>
            <person name="Jurado V."/>
            <person name="Gutierrez-Patricio S."/>
            <person name="Gonzalez-Pimentel J.L."/>
            <person name="Miller A.Z."/>
            <person name="Laiz L."/>
            <person name="Saiz-Jimenez C."/>
        </authorList>
    </citation>
    <scope>NUCLEOTIDE SEQUENCE [LARGE SCALE GENOMIC DNA]</scope>
    <source>
        <strain evidence="2">1011MAR3C25</strain>
    </source>
</reference>
<comment type="caution">
    <text evidence="1">The sequence shown here is derived from an EMBL/GenBank/DDBJ whole genome shotgun (WGS) entry which is preliminary data.</text>
</comment>
<accession>A0A418SZN2</accession>
<evidence type="ECO:0000313" key="1">
    <source>
        <dbReference type="EMBL" id="RJE86407.1"/>
    </source>
</evidence>
<dbReference type="EMBL" id="QZCG01000004">
    <property type="protein sequence ID" value="RJE86407.1"/>
    <property type="molecule type" value="Genomic_DNA"/>
</dbReference>
<protein>
    <recommendedName>
        <fullName evidence="3">NTP pyrophosphohydrolase MazG putative catalytic core domain-containing protein</fullName>
    </recommendedName>
</protein>
<proteinExistence type="predicted"/>